<dbReference type="Pfam" id="PF02517">
    <property type="entry name" value="Rce1-like"/>
    <property type="match status" value="1"/>
</dbReference>
<feature type="transmembrane region" description="Helical" evidence="1">
    <location>
        <begin position="149"/>
        <end position="166"/>
    </location>
</feature>
<protein>
    <submittedName>
        <fullName evidence="3">CAAX amino protease</fullName>
    </submittedName>
</protein>
<feature type="transmembrane region" description="Helical" evidence="1">
    <location>
        <begin position="172"/>
        <end position="192"/>
    </location>
</feature>
<comment type="caution">
    <text evidence="3">The sequence shown here is derived from an EMBL/GenBank/DDBJ whole genome shotgun (WGS) entry which is preliminary data.</text>
</comment>
<feature type="transmembrane region" description="Helical" evidence="1">
    <location>
        <begin position="121"/>
        <end position="142"/>
    </location>
</feature>
<dbReference type="GO" id="GO:0006508">
    <property type="term" value="P:proteolysis"/>
    <property type="evidence" value="ECO:0007669"/>
    <property type="project" value="UniProtKB-KW"/>
</dbReference>
<feature type="domain" description="CAAX prenyl protease 2/Lysostaphin resistance protein A-like" evidence="2">
    <location>
        <begin position="102"/>
        <end position="185"/>
    </location>
</feature>
<name>A0A511W257_9BACI</name>
<accession>A0A511W257</accession>
<keyword evidence="3" id="KW-0645">Protease</keyword>
<organism evidence="3 4">
    <name type="scientific">Alkalibacillus haloalkaliphilus</name>
    <dbReference type="NCBI Taxonomy" id="94136"/>
    <lineage>
        <taxon>Bacteria</taxon>
        <taxon>Bacillati</taxon>
        <taxon>Bacillota</taxon>
        <taxon>Bacilli</taxon>
        <taxon>Bacillales</taxon>
        <taxon>Bacillaceae</taxon>
        <taxon>Alkalibacillus</taxon>
    </lineage>
</organism>
<evidence type="ECO:0000313" key="4">
    <source>
        <dbReference type="Proteomes" id="UP000321440"/>
    </source>
</evidence>
<keyword evidence="3" id="KW-0378">Hydrolase</keyword>
<keyword evidence="1" id="KW-0812">Transmembrane</keyword>
<evidence type="ECO:0000256" key="1">
    <source>
        <dbReference type="SAM" id="Phobius"/>
    </source>
</evidence>
<dbReference type="AlphaFoldDB" id="A0A511W257"/>
<sequence>MKKNKRPSQAEIVKQLSDRELIINVYASQLLFLLIAAILGFFLFDSLSEFFGLWYFDVNEIIVFAVLPALLIVTINVILVKVLPKKSYDDGGVNERLFKALSIPHIFAITLLIAFAEEVLFRGVIHTFAGFILASLLFALIHFRYLNKVVLLVSVLLLSFLIGYMYEVTNNLMVPFVAHFLIDFLLGIYYRLFMR</sequence>
<feature type="transmembrane region" description="Helical" evidence="1">
    <location>
        <begin position="62"/>
        <end position="84"/>
    </location>
</feature>
<dbReference type="EMBL" id="BJYA01000003">
    <property type="protein sequence ID" value="GEN45180.1"/>
    <property type="molecule type" value="Genomic_DNA"/>
</dbReference>
<dbReference type="InterPro" id="IPR003675">
    <property type="entry name" value="Rce1/LyrA-like_dom"/>
</dbReference>
<dbReference type="Proteomes" id="UP000321440">
    <property type="component" value="Unassembled WGS sequence"/>
</dbReference>
<dbReference type="OrthoDB" id="1523022at2"/>
<keyword evidence="4" id="KW-1185">Reference proteome</keyword>
<feature type="transmembrane region" description="Helical" evidence="1">
    <location>
        <begin position="96"/>
        <end position="115"/>
    </location>
</feature>
<feature type="transmembrane region" description="Helical" evidence="1">
    <location>
        <begin position="21"/>
        <end position="42"/>
    </location>
</feature>
<evidence type="ECO:0000313" key="3">
    <source>
        <dbReference type="EMBL" id="GEN45180.1"/>
    </source>
</evidence>
<reference evidence="3 4" key="1">
    <citation type="submission" date="2019-07" db="EMBL/GenBank/DDBJ databases">
        <title>Whole genome shotgun sequence of Alkalibacillus haloalkaliphilus NBRC 103110.</title>
        <authorList>
            <person name="Hosoyama A."/>
            <person name="Uohara A."/>
            <person name="Ohji S."/>
            <person name="Ichikawa N."/>
        </authorList>
    </citation>
    <scope>NUCLEOTIDE SEQUENCE [LARGE SCALE GENOMIC DNA]</scope>
    <source>
        <strain evidence="3 4">NBRC 103110</strain>
    </source>
</reference>
<keyword evidence="1" id="KW-1133">Transmembrane helix</keyword>
<dbReference type="GO" id="GO:0080120">
    <property type="term" value="P:CAAX-box protein maturation"/>
    <property type="evidence" value="ECO:0007669"/>
    <property type="project" value="UniProtKB-ARBA"/>
</dbReference>
<dbReference type="RefSeq" id="WP_146814895.1">
    <property type="nucleotide sequence ID" value="NZ_BJYA01000003.1"/>
</dbReference>
<evidence type="ECO:0000259" key="2">
    <source>
        <dbReference type="Pfam" id="PF02517"/>
    </source>
</evidence>
<dbReference type="GO" id="GO:0004175">
    <property type="term" value="F:endopeptidase activity"/>
    <property type="evidence" value="ECO:0007669"/>
    <property type="project" value="UniProtKB-ARBA"/>
</dbReference>
<gene>
    <name evidence="3" type="ORF">AHA02nite_09560</name>
</gene>
<proteinExistence type="predicted"/>
<keyword evidence="1" id="KW-0472">Membrane</keyword>